<comment type="similarity">
    <text evidence="1">Belongs to the NmrA-type oxidoreductase family.</text>
</comment>
<dbReference type="GO" id="GO:0016491">
    <property type="term" value="F:oxidoreductase activity"/>
    <property type="evidence" value="ECO:0007669"/>
    <property type="project" value="UniProtKB-KW"/>
</dbReference>
<dbReference type="AlphaFoldDB" id="A0A229XLU7"/>
<dbReference type="STRING" id="1245748.A0A229XLU7"/>
<evidence type="ECO:0000259" key="4">
    <source>
        <dbReference type="Pfam" id="PF05368"/>
    </source>
</evidence>
<keyword evidence="2" id="KW-0521">NADP</keyword>
<dbReference type="SUPFAM" id="SSF51735">
    <property type="entry name" value="NAD(P)-binding Rossmann-fold domains"/>
    <property type="match status" value="1"/>
</dbReference>
<evidence type="ECO:0000313" key="6">
    <source>
        <dbReference type="Proteomes" id="UP000215289"/>
    </source>
</evidence>
<dbReference type="InterPro" id="IPR051164">
    <property type="entry name" value="NmrA-like_oxidored"/>
</dbReference>
<dbReference type="CDD" id="cd05251">
    <property type="entry name" value="NmrA_like_SDR_a"/>
    <property type="match status" value="1"/>
</dbReference>
<dbReference type="Proteomes" id="UP000215289">
    <property type="component" value="Unassembled WGS sequence"/>
</dbReference>
<gene>
    <name evidence="5" type="ORF">CFD26_105564</name>
</gene>
<dbReference type="InterPro" id="IPR036291">
    <property type="entry name" value="NAD(P)-bd_dom_sf"/>
</dbReference>
<dbReference type="OrthoDB" id="300709at2759"/>
<organism evidence="5 6">
    <name type="scientific">Aspergillus turcosus</name>
    <dbReference type="NCBI Taxonomy" id="1245748"/>
    <lineage>
        <taxon>Eukaryota</taxon>
        <taxon>Fungi</taxon>
        <taxon>Dikarya</taxon>
        <taxon>Ascomycota</taxon>
        <taxon>Pezizomycotina</taxon>
        <taxon>Eurotiomycetes</taxon>
        <taxon>Eurotiomycetidae</taxon>
        <taxon>Eurotiales</taxon>
        <taxon>Aspergillaceae</taxon>
        <taxon>Aspergillus</taxon>
        <taxon>Aspergillus subgen. Fumigati</taxon>
    </lineage>
</organism>
<reference evidence="5 6" key="1">
    <citation type="submission" date="2018-08" db="EMBL/GenBank/DDBJ databases">
        <title>Draft genome sequences of two Aspergillus turcosus clinical strains isolated from bronchoalveolar lavage fluid: one azole-susceptible and the other azole-resistant.</title>
        <authorList>
            <person name="Parent-Michaud M."/>
            <person name="Dufresne P.J."/>
            <person name="Fournier E."/>
            <person name="Martineau C."/>
            <person name="Moreira S."/>
            <person name="Perkins V."/>
            <person name="De Repentigny L."/>
            <person name="Dufresne S.F."/>
        </authorList>
    </citation>
    <scope>NUCLEOTIDE SEQUENCE [LARGE SCALE GENOMIC DNA]</scope>
    <source>
        <strain evidence="5">HMR AF 1038</strain>
    </source>
</reference>
<sequence length="344" mass="38406">MTTSTPRITVFGATGNQGGAVARSLLRNPSFKVRALTRNPSSAASQSLAAQGAEIHQANGFSSESMVEAFRGSWGAFVNINSDDKIGPAHKYVSLQAFKPEGPTEFDMGKTIVDAAAQAGVRHFIFSTGPDCYKLTGGKIKMNSADMKYRIEQYARSIDCFETVSFICTAWFLENFLIKEMAPPFGGFPYSPDPEGYLTFVAPKWGGKEEVPFISISDDFGDIVQGMFLDPVRWNGQVIHGCSDICSLEDVVSDFERLRGRRCRFQPLASWEEFDTHGIRELEDPKMMFGFTQNNQGHYFGPEPSEKDTAGELKLATALALGWPKEEYKLMTVEEWFRKHFQFQ</sequence>
<dbReference type="Pfam" id="PF05368">
    <property type="entry name" value="NmrA"/>
    <property type="match status" value="1"/>
</dbReference>
<dbReference type="PANTHER" id="PTHR42748:SF30">
    <property type="entry name" value="NMRA-LIKE DOMAIN-CONTAINING PROTEIN"/>
    <property type="match status" value="1"/>
</dbReference>
<dbReference type="EMBL" id="NIDN02000021">
    <property type="protein sequence ID" value="RLM00004.1"/>
    <property type="molecule type" value="Genomic_DNA"/>
</dbReference>
<dbReference type="Gene3D" id="3.90.25.10">
    <property type="entry name" value="UDP-galactose 4-epimerase, domain 1"/>
    <property type="match status" value="1"/>
</dbReference>
<name>A0A229XLU7_9EURO</name>
<evidence type="ECO:0000256" key="2">
    <source>
        <dbReference type="ARBA" id="ARBA00022857"/>
    </source>
</evidence>
<keyword evidence="6" id="KW-1185">Reference proteome</keyword>
<evidence type="ECO:0000256" key="3">
    <source>
        <dbReference type="ARBA" id="ARBA00023002"/>
    </source>
</evidence>
<dbReference type="InterPro" id="IPR008030">
    <property type="entry name" value="NmrA-like"/>
</dbReference>
<proteinExistence type="inferred from homology"/>
<accession>A0A229XLU7</accession>
<dbReference type="GO" id="GO:0005634">
    <property type="term" value="C:nucleus"/>
    <property type="evidence" value="ECO:0007669"/>
    <property type="project" value="TreeGrafter"/>
</dbReference>
<evidence type="ECO:0000313" key="5">
    <source>
        <dbReference type="EMBL" id="RLM00004.1"/>
    </source>
</evidence>
<dbReference type="PANTHER" id="PTHR42748">
    <property type="entry name" value="NITROGEN METABOLITE REPRESSION PROTEIN NMRA FAMILY MEMBER"/>
    <property type="match status" value="1"/>
</dbReference>
<comment type="caution">
    <text evidence="5">The sequence shown here is derived from an EMBL/GenBank/DDBJ whole genome shotgun (WGS) entry which is preliminary data.</text>
</comment>
<protein>
    <recommendedName>
        <fullName evidence="4">NmrA-like domain-containing protein</fullName>
    </recommendedName>
</protein>
<feature type="domain" description="NmrA-like" evidence="4">
    <location>
        <begin position="6"/>
        <end position="336"/>
    </location>
</feature>
<keyword evidence="3" id="KW-0560">Oxidoreductase</keyword>
<evidence type="ECO:0000256" key="1">
    <source>
        <dbReference type="ARBA" id="ARBA00006328"/>
    </source>
</evidence>
<dbReference type="Gene3D" id="3.40.50.720">
    <property type="entry name" value="NAD(P)-binding Rossmann-like Domain"/>
    <property type="match status" value="1"/>
</dbReference>